<evidence type="ECO:0000313" key="4">
    <source>
        <dbReference type="Proteomes" id="UP000249723"/>
    </source>
</evidence>
<evidence type="ECO:0000256" key="1">
    <source>
        <dbReference type="SAM" id="MobiDB-lite"/>
    </source>
</evidence>
<proteinExistence type="predicted"/>
<dbReference type="STRING" id="289078.A0A2X0LHH6"/>
<dbReference type="Proteomes" id="UP000249723">
    <property type="component" value="Unassembled WGS sequence"/>
</dbReference>
<dbReference type="OrthoDB" id="71672at2759"/>
<dbReference type="InterPro" id="IPR047168">
    <property type="entry name" value="LEC1-like"/>
</dbReference>
<feature type="region of interest" description="Disordered" evidence="1">
    <location>
        <begin position="1"/>
        <end position="20"/>
    </location>
</feature>
<feature type="compositionally biased region" description="Polar residues" evidence="1">
    <location>
        <begin position="1"/>
        <end position="14"/>
    </location>
</feature>
<gene>
    <name evidence="3" type="ORF">BZ3500_MVSOF-1268-A1-R1_CHR3-3G06501</name>
</gene>
<organism evidence="3 4">
    <name type="scientific">Microbotryum saponariae</name>
    <dbReference type="NCBI Taxonomy" id="289078"/>
    <lineage>
        <taxon>Eukaryota</taxon>
        <taxon>Fungi</taxon>
        <taxon>Dikarya</taxon>
        <taxon>Basidiomycota</taxon>
        <taxon>Pucciniomycotina</taxon>
        <taxon>Microbotryomycetes</taxon>
        <taxon>Microbotryales</taxon>
        <taxon>Microbotryaceae</taxon>
        <taxon>Microbotryum</taxon>
    </lineage>
</organism>
<evidence type="ECO:0000313" key="3">
    <source>
        <dbReference type="EMBL" id="SCZ97985.1"/>
    </source>
</evidence>
<evidence type="ECO:0000259" key="2">
    <source>
        <dbReference type="Pfam" id="PF12825"/>
    </source>
</evidence>
<name>A0A2X0LHH6_9BASI</name>
<dbReference type="Pfam" id="PF12825">
    <property type="entry name" value="DUF3818"/>
    <property type="match status" value="1"/>
</dbReference>
<protein>
    <submittedName>
        <fullName evidence="3">BZ3500_MvSof-1268-A1-R1_Chr3-3g06501 protein</fullName>
    </submittedName>
</protein>
<accession>A0A2X0LHH6</accession>
<dbReference type="PANTHER" id="PTHR47185:SF1">
    <property type="entry name" value="PX DOMAIN-CONTAINING PROTEIN YPR097W"/>
    <property type="match status" value="1"/>
</dbReference>
<keyword evidence="4" id="KW-1185">Reference proteome</keyword>
<feature type="domain" description="PX" evidence="2">
    <location>
        <begin position="82"/>
        <end position="180"/>
    </location>
</feature>
<dbReference type="GO" id="GO:0035091">
    <property type="term" value="F:phosphatidylinositol binding"/>
    <property type="evidence" value="ECO:0007669"/>
    <property type="project" value="TreeGrafter"/>
</dbReference>
<reference evidence="4" key="1">
    <citation type="submission" date="2016-10" db="EMBL/GenBank/DDBJ databases">
        <authorList>
            <person name="Jeantristanb JTB J.-T."/>
            <person name="Ricardo R."/>
        </authorList>
    </citation>
    <scope>NUCLEOTIDE SEQUENCE [LARGE SCALE GENOMIC DNA]</scope>
</reference>
<dbReference type="EMBL" id="FMWP01000094">
    <property type="protein sequence ID" value="SCZ97985.1"/>
    <property type="molecule type" value="Genomic_DNA"/>
</dbReference>
<sequence length="180" mass="20020">MGEYNTCPQETNLPTRGRPSPTLSIRTIGHHKETAAFLLLGAIVPKDRDVVDITQPGGAAERARVARAHWDAVARECINGDGFVAISDALRNVSDIEKLPARYFKTIESLRFTLAQGLYDLFVGGEASGPIFTKLKVLHAAFPYFLVKQAFKIGRFKTMSKYLQDILLARPFRSKSLLQK</sequence>
<dbReference type="PANTHER" id="PTHR47185">
    <property type="entry name" value="PX DOMAIN-CONTAINING PROTEIN YPR097W"/>
    <property type="match status" value="1"/>
</dbReference>
<dbReference type="AlphaFoldDB" id="A0A2X0LHH6"/>
<dbReference type="InterPro" id="IPR024554">
    <property type="entry name" value="LEC1-like_C"/>
</dbReference>